<proteinExistence type="predicted"/>
<reference evidence="4 5" key="1">
    <citation type="journal article" date="2019" name="Int. J. Syst. Evol. Microbiol.">
        <title>The Global Catalogue of Microorganisms (GCM) 10K type strain sequencing project: providing services to taxonomists for standard genome sequencing and annotation.</title>
        <authorList>
            <consortium name="The Broad Institute Genomics Platform"/>
            <consortium name="The Broad Institute Genome Sequencing Center for Infectious Disease"/>
            <person name="Wu L."/>
            <person name="Ma J."/>
        </authorList>
    </citation>
    <scope>NUCLEOTIDE SEQUENCE [LARGE SCALE GENOMIC DNA]</scope>
    <source>
        <strain evidence="4 5">JCM 8201</strain>
    </source>
</reference>
<keyword evidence="5" id="KW-1185">Reference proteome</keyword>
<evidence type="ECO:0000259" key="3">
    <source>
        <dbReference type="Pfam" id="PF20434"/>
    </source>
</evidence>
<comment type="caution">
    <text evidence="4">The sequence shown here is derived from an EMBL/GenBank/DDBJ whole genome shotgun (WGS) entry which is preliminary data.</text>
</comment>
<gene>
    <name evidence="4" type="ORF">GCM10010439_19400</name>
</gene>
<dbReference type="InterPro" id="IPR049492">
    <property type="entry name" value="BD-FAE-like_dom"/>
</dbReference>
<protein>
    <recommendedName>
        <fullName evidence="3">BD-FAE-like domain-containing protein</fullName>
    </recommendedName>
</protein>
<evidence type="ECO:0000313" key="5">
    <source>
        <dbReference type="Proteomes" id="UP001501842"/>
    </source>
</evidence>
<dbReference type="Gene3D" id="3.40.50.1820">
    <property type="entry name" value="alpha/beta hydrolase"/>
    <property type="match status" value="1"/>
</dbReference>
<dbReference type="RefSeq" id="WP_344449925.1">
    <property type="nucleotide sequence ID" value="NZ_BAAATZ010000006.1"/>
</dbReference>
<name>A0ABN3U2W6_9ACTN</name>
<keyword evidence="2" id="KW-0732">Signal</keyword>
<dbReference type="EMBL" id="BAAATZ010000006">
    <property type="protein sequence ID" value="GAA2723622.1"/>
    <property type="molecule type" value="Genomic_DNA"/>
</dbReference>
<feature type="chain" id="PRO_5047437853" description="BD-FAE-like domain-containing protein" evidence="2">
    <location>
        <begin position="24"/>
        <end position="285"/>
    </location>
</feature>
<dbReference type="InterPro" id="IPR050300">
    <property type="entry name" value="GDXG_lipolytic_enzyme"/>
</dbReference>
<dbReference type="SUPFAM" id="SSF53474">
    <property type="entry name" value="alpha/beta-Hydrolases"/>
    <property type="match status" value="1"/>
</dbReference>
<evidence type="ECO:0000256" key="2">
    <source>
        <dbReference type="SAM" id="SignalP"/>
    </source>
</evidence>
<dbReference type="InterPro" id="IPR029058">
    <property type="entry name" value="AB_hydrolase_fold"/>
</dbReference>
<sequence>MRVFLVAFAVMLTSLGWAGPAQAAPQVKTKTVAFGKLKPQRMDIYAVSSKKKKRPAVLLIHGGYWWGGDKGHWKAIAKDLAGRGYVVFATNYRLSQQAVWPAQRQDAEAAVKYVRKNAKKMGVNPQRIIAMGTSAGGQLASMLAVHGTGGGRVRAAVALSPVNSPLEGYEAGGRDGADEYTRKLRQAVVRLLGCTPVFQDPDCWPLLVDATPSEHASPGDAPTLLVHSAKEFVGAEQSLDLRSAMREAGVPVTLRELPGKRHGGEILKNKKNYEQVLKWIAKWAK</sequence>
<organism evidence="4 5">
    <name type="scientific">Actinocorallia aurantiaca</name>
    <dbReference type="NCBI Taxonomy" id="46204"/>
    <lineage>
        <taxon>Bacteria</taxon>
        <taxon>Bacillati</taxon>
        <taxon>Actinomycetota</taxon>
        <taxon>Actinomycetes</taxon>
        <taxon>Streptosporangiales</taxon>
        <taxon>Thermomonosporaceae</taxon>
        <taxon>Actinocorallia</taxon>
    </lineage>
</organism>
<evidence type="ECO:0000313" key="4">
    <source>
        <dbReference type="EMBL" id="GAA2723622.1"/>
    </source>
</evidence>
<dbReference type="Proteomes" id="UP001501842">
    <property type="component" value="Unassembled WGS sequence"/>
</dbReference>
<feature type="signal peptide" evidence="2">
    <location>
        <begin position="1"/>
        <end position="23"/>
    </location>
</feature>
<keyword evidence="1" id="KW-0378">Hydrolase</keyword>
<dbReference type="Pfam" id="PF20434">
    <property type="entry name" value="BD-FAE"/>
    <property type="match status" value="1"/>
</dbReference>
<evidence type="ECO:0000256" key="1">
    <source>
        <dbReference type="ARBA" id="ARBA00022801"/>
    </source>
</evidence>
<feature type="domain" description="BD-FAE-like" evidence="3">
    <location>
        <begin position="42"/>
        <end position="244"/>
    </location>
</feature>
<accession>A0ABN3U2W6</accession>
<dbReference type="PANTHER" id="PTHR48081">
    <property type="entry name" value="AB HYDROLASE SUPERFAMILY PROTEIN C4A8.06C"/>
    <property type="match status" value="1"/>
</dbReference>